<keyword evidence="9 13" id="KW-0560">Oxidoreductase</keyword>
<evidence type="ECO:0000256" key="5">
    <source>
        <dbReference type="ARBA" id="ARBA00013376"/>
    </source>
</evidence>
<comment type="pathway">
    <text evidence="1 13">Amino-acid biosynthesis; L-threonine biosynthesis; L-threonine from L-aspartate: step 3/5.</text>
</comment>
<evidence type="ECO:0000259" key="15">
    <source>
        <dbReference type="PROSITE" id="PS51671"/>
    </source>
</evidence>
<organism evidence="16">
    <name type="scientific">Muribaculaceae bacterium Z82</name>
    <dbReference type="NCBI Taxonomy" id="2304548"/>
    <lineage>
        <taxon>Bacteria</taxon>
        <taxon>Pseudomonadati</taxon>
        <taxon>Bacteroidota</taxon>
        <taxon>Bacteroidia</taxon>
        <taxon>Bacteroidales</taxon>
        <taxon>Muribaculaceae</taxon>
    </lineage>
</organism>
<name>A0A7C9NKS0_9BACT</name>
<dbReference type="InterPro" id="IPR019811">
    <property type="entry name" value="HDH_CS"/>
</dbReference>
<feature type="active site" description="Proton donor" evidence="11">
    <location>
        <position position="203"/>
    </location>
</feature>
<dbReference type="PANTHER" id="PTHR43331">
    <property type="entry name" value="HOMOSERINE DEHYDROGENASE"/>
    <property type="match status" value="1"/>
</dbReference>
<evidence type="ECO:0000256" key="10">
    <source>
        <dbReference type="ARBA" id="ARBA00023167"/>
    </source>
</evidence>
<protein>
    <recommendedName>
        <fullName evidence="5 13">Homoserine dehydrogenase</fullName>
        <ecNumber evidence="4 13">1.1.1.3</ecNumber>
    </recommendedName>
</protein>
<dbReference type="PIRSF" id="PIRSF000098">
    <property type="entry name" value="Homoser_dehydrog"/>
    <property type="match status" value="1"/>
</dbReference>
<dbReference type="PANTHER" id="PTHR43331:SF1">
    <property type="entry name" value="HOMOSERINE DEHYDROGENASE"/>
    <property type="match status" value="1"/>
</dbReference>
<feature type="binding site" evidence="12">
    <location>
        <position position="103"/>
    </location>
    <ligand>
        <name>NADPH</name>
        <dbReference type="ChEBI" id="CHEBI:57783"/>
    </ligand>
</feature>
<feature type="binding site" evidence="12">
    <location>
        <begin position="8"/>
        <end position="15"/>
    </location>
    <ligand>
        <name>NADP(+)</name>
        <dbReference type="ChEBI" id="CHEBI:58349"/>
    </ligand>
</feature>
<keyword evidence="7 13" id="KW-0791">Threonine biosynthesis</keyword>
<dbReference type="InterPro" id="IPR036291">
    <property type="entry name" value="NAD(P)-bd_dom_sf"/>
</dbReference>
<dbReference type="PROSITE" id="PS01042">
    <property type="entry name" value="HOMOSER_DHGENASE"/>
    <property type="match status" value="1"/>
</dbReference>
<dbReference type="InterPro" id="IPR045865">
    <property type="entry name" value="ACT-like_dom_sf"/>
</dbReference>
<dbReference type="InterPro" id="IPR005106">
    <property type="entry name" value="Asp/hSer_DH_NAD-bd"/>
</dbReference>
<dbReference type="Gene3D" id="3.30.360.10">
    <property type="entry name" value="Dihydrodipicolinate Reductase, domain 2"/>
    <property type="match status" value="1"/>
</dbReference>
<evidence type="ECO:0000256" key="4">
    <source>
        <dbReference type="ARBA" id="ARBA00013213"/>
    </source>
</evidence>
<dbReference type="Pfam" id="PF00742">
    <property type="entry name" value="Homoserine_dh"/>
    <property type="match status" value="1"/>
</dbReference>
<accession>A0A7C9NKS0</accession>
<evidence type="ECO:0000256" key="9">
    <source>
        <dbReference type="ARBA" id="ARBA00023002"/>
    </source>
</evidence>
<feature type="binding site" evidence="12">
    <location>
        <position position="188"/>
    </location>
    <ligand>
        <name>L-homoserine</name>
        <dbReference type="ChEBI" id="CHEBI:57476"/>
    </ligand>
</feature>
<dbReference type="InterPro" id="IPR016204">
    <property type="entry name" value="HDH"/>
</dbReference>
<dbReference type="SUPFAM" id="SSF51735">
    <property type="entry name" value="NAD(P)-binding Rossmann-fold domains"/>
    <property type="match status" value="1"/>
</dbReference>
<dbReference type="PROSITE" id="PS51671">
    <property type="entry name" value="ACT"/>
    <property type="match status" value="1"/>
</dbReference>
<dbReference type="EMBL" id="QWKH01000009">
    <property type="protein sequence ID" value="NBI33927.1"/>
    <property type="molecule type" value="Genomic_DNA"/>
</dbReference>
<reference evidence="16" key="1">
    <citation type="submission" date="2018-08" db="EMBL/GenBank/DDBJ databases">
        <title>Murine metabolic-syndrome-specific gut microbial biobank.</title>
        <authorList>
            <person name="Liu C."/>
        </authorList>
    </citation>
    <scope>NUCLEOTIDE SEQUENCE [LARGE SCALE GENOMIC DNA]</scope>
    <source>
        <strain evidence="16">Z82</strain>
    </source>
</reference>
<evidence type="ECO:0000256" key="14">
    <source>
        <dbReference type="RuleBase" id="RU004171"/>
    </source>
</evidence>
<dbReference type="GO" id="GO:0004412">
    <property type="term" value="F:homoserine dehydrogenase activity"/>
    <property type="evidence" value="ECO:0007669"/>
    <property type="project" value="UniProtKB-EC"/>
</dbReference>
<sequence length="427" mass="44463">MAVRIGLVGTGTVGCGCLDLLAKNGDDYRRLLGIDVELVRVCSRRPVQAAERGLEAIYTDRWREVAEADDVDIVVELVGGTGVAAEVVLAALAAGKTVVTANKALMSTRGQEVMEAAAAHGAEVLFEASVGGGIPVIGPLKHSLLANEVQSVMGIVNGTTNYMLTRMAADGAAYADVLADAQAAGYAEADPSADVDGLDAAAKTAILASIAFNSRVTLDDVYTEGITNIAPEDLDAARDMGYAVKLLAIAHRCEDGIDVRVHPTMIPLNHQLATVGGVMNAVYVEGDAVGQVMFTGPGAGAAPTASAVMGDVLEAARRIQVKAPVLVGCTCAQELPIVPVTDLATKYYIRFVVDDRPGVLAAMAQVFADYDVSVRSVIQRGQKSGGVVTLAYVTHTAKESSIRAALARIAQLENVLHAEPSVIRVED</sequence>
<evidence type="ECO:0000256" key="6">
    <source>
        <dbReference type="ARBA" id="ARBA00022605"/>
    </source>
</evidence>
<dbReference type="NCBIfam" id="NF004976">
    <property type="entry name" value="PRK06349.1"/>
    <property type="match status" value="1"/>
</dbReference>
<dbReference type="PROSITE" id="PS51257">
    <property type="entry name" value="PROKAR_LIPOPROTEIN"/>
    <property type="match status" value="1"/>
</dbReference>
<evidence type="ECO:0000256" key="7">
    <source>
        <dbReference type="ARBA" id="ARBA00022697"/>
    </source>
</evidence>
<evidence type="ECO:0000256" key="12">
    <source>
        <dbReference type="PIRSR" id="PIRSR000098-2"/>
    </source>
</evidence>
<keyword evidence="6 13" id="KW-0028">Amino-acid biosynthesis</keyword>
<evidence type="ECO:0000256" key="1">
    <source>
        <dbReference type="ARBA" id="ARBA00005056"/>
    </source>
</evidence>
<dbReference type="Pfam" id="PF01842">
    <property type="entry name" value="ACT"/>
    <property type="match status" value="1"/>
</dbReference>
<evidence type="ECO:0000256" key="11">
    <source>
        <dbReference type="PIRSR" id="PIRSR000098-1"/>
    </source>
</evidence>
<gene>
    <name evidence="16" type="ORF">D1639_02525</name>
</gene>
<evidence type="ECO:0000256" key="13">
    <source>
        <dbReference type="RuleBase" id="RU000579"/>
    </source>
</evidence>
<dbReference type="GO" id="GO:0009088">
    <property type="term" value="P:threonine biosynthetic process"/>
    <property type="evidence" value="ECO:0007669"/>
    <property type="project" value="UniProtKB-UniPathway"/>
</dbReference>
<dbReference type="InterPro" id="IPR002912">
    <property type="entry name" value="ACT_dom"/>
</dbReference>
<evidence type="ECO:0000313" key="16">
    <source>
        <dbReference type="EMBL" id="NBI33927.1"/>
    </source>
</evidence>
<dbReference type="GO" id="GO:0050661">
    <property type="term" value="F:NADP binding"/>
    <property type="evidence" value="ECO:0007669"/>
    <property type="project" value="InterPro"/>
</dbReference>
<dbReference type="Pfam" id="PF03447">
    <property type="entry name" value="NAD_binding_3"/>
    <property type="match status" value="1"/>
</dbReference>
<keyword evidence="8 12" id="KW-0521">NADP</keyword>
<dbReference type="AlphaFoldDB" id="A0A7C9NKS0"/>
<dbReference type="SUPFAM" id="SSF55021">
    <property type="entry name" value="ACT-like"/>
    <property type="match status" value="1"/>
</dbReference>
<proteinExistence type="inferred from homology"/>
<dbReference type="InterPro" id="IPR001342">
    <property type="entry name" value="HDH_cat"/>
</dbReference>
<dbReference type="FunFam" id="3.30.360.10:FF:000005">
    <property type="entry name" value="Homoserine dehydrogenase"/>
    <property type="match status" value="1"/>
</dbReference>
<dbReference type="EC" id="1.1.1.3" evidence="4 13"/>
<evidence type="ECO:0000256" key="3">
    <source>
        <dbReference type="ARBA" id="ARBA00006753"/>
    </source>
</evidence>
<keyword evidence="10 13" id="KW-0486">Methionine biosynthesis</keyword>
<comment type="pathway">
    <text evidence="2 13">Amino-acid biosynthesis; L-methionine biosynthesis via de novo pathway; L-homoserine from L-aspartate: step 3/3.</text>
</comment>
<dbReference type="GO" id="GO:0009086">
    <property type="term" value="P:methionine biosynthetic process"/>
    <property type="evidence" value="ECO:0007669"/>
    <property type="project" value="UniProtKB-KW"/>
</dbReference>
<dbReference type="Gene3D" id="3.40.50.720">
    <property type="entry name" value="NAD(P)-binding Rossmann-like Domain"/>
    <property type="match status" value="1"/>
</dbReference>
<comment type="catalytic activity">
    <reaction evidence="13">
        <text>L-homoserine + NADP(+) = L-aspartate 4-semialdehyde + NADPH + H(+)</text>
        <dbReference type="Rhea" id="RHEA:15761"/>
        <dbReference type="ChEBI" id="CHEBI:15378"/>
        <dbReference type="ChEBI" id="CHEBI:57476"/>
        <dbReference type="ChEBI" id="CHEBI:57783"/>
        <dbReference type="ChEBI" id="CHEBI:58349"/>
        <dbReference type="ChEBI" id="CHEBI:537519"/>
        <dbReference type="EC" id="1.1.1.3"/>
    </reaction>
</comment>
<evidence type="ECO:0000256" key="8">
    <source>
        <dbReference type="ARBA" id="ARBA00022857"/>
    </source>
</evidence>
<dbReference type="SUPFAM" id="SSF55347">
    <property type="entry name" value="Glyceraldehyde-3-phosphate dehydrogenase-like, C-terminal domain"/>
    <property type="match status" value="1"/>
</dbReference>
<evidence type="ECO:0000256" key="2">
    <source>
        <dbReference type="ARBA" id="ARBA00005062"/>
    </source>
</evidence>
<comment type="caution">
    <text evidence="16">The sequence shown here is derived from an EMBL/GenBank/DDBJ whole genome shotgun (WGS) entry which is preliminary data.</text>
</comment>
<dbReference type="UniPathway" id="UPA00050">
    <property type="reaction ID" value="UER00063"/>
</dbReference>
<comment type="similarity">
    <text evidence="3 14">Belongs to the homoserine dehydrogenase family.</text>
</comment>
<dbReference type="UniPathway" id="UPA00051">
    <property type="reaction ID" value="UER00465"/>
</dbReference>
<dbReference type="Gene3D" id="3.30.70.260">
    <property type="match status" value="1"/>
</dbReference>
<dbReference type="CDD" id="cd04881">
    <property type="entry name" value="ACT_HSDH-Hom"/>
    <property type="match status" value="1"/>
</dbReference>
<feature type="domain" description="ACT" evidence="15">
    <location>
        <begin position="348"/>
        <end position="427"/>
    </location>
</feature>